<evidence type="ECO:0000259" key="8">
    <source>
        <dbReference type="PROSITE" id="PS51724"/>
    </source>
</evidence>
<dbReference type="SUPFAM" id="SSF110997">
    <property type="entry name" value="Sporulation related repeat"/>
    <property type="match status" value="1"/>
</dbReference>
<evidence type="ECO:0000256" key="3">
    <source>
        <dbReference type="ARBA" id="ARBA00023316"/>
    </source>
</evidence>
<dbReference type="PROSITE" id="PS51257">
    <property type="entry name" value="PROKAR_LIPOPROTEIN"/>
    <property type="match status" value="1"/>
</dbReference>
<dbReference type="SUPFAM" id="SSF50685">
    <property type="entry name" value="Barwin-like endoglucanases"/>
    <property type="match status" value="1"/>
</dbReference>
<dbReference type="AlphaFoldDB" id="A0A378JVU1"/>
<comment type="function">
    <text evidence="4">Lytic transglycosylase with a strong preference for naked glycan strands that lack stem peptides.</text>
</comment>
<comment type="similarity">
    <text evidence="4 5">Belongs to the RlpA family.</text>
</comment>
<dbReference type="Proteomes" id="UP000254040">
    <property type="component" value="Unassembled WGS sequence"/>
</dbReference>
<dbReference type="InterPro" id="IPR009009">
    <property type="entry name" value="RlpA-like_DPBB"/>
</dbReference>
<dbReference type="InterPro" id="IPR036680">
    <property type="entry name" value="SPOR-like_sf"/>
</dbReference>
<feature type="chain" id="PRO_5017093727" description="Endolytic peptidoglycan transglycosylase RlpA" evidence="7">
    <location>
        <begin position="20"/>
        <end position="279"/>
    </location>
</feature>
<evidence type="ECO:0000256" key="6">
    <source>
        <dbReference type="SAM" id="MobiDB-lite"/>
    </source>
</evidence>
<dbReference type="GO" id="GO:0005886">
    <property type="term" value="C:plasma membrane"/>
    <property type="evidence" value="ECO:0007669"/>
    <property type="project" value="UniProtKB-SubCell"/>
</dbReference>
<dbReference type="OrthoDB" id="9779128at2"/>
<evidence type="ECO:0000313" key="11">
    <source>
        <dbReference type="Proteomes" id="UP000054985"/>
    </source>
</evidence>
<gene>
    <name evidence="10" type="primary">rlpA_1</name>
    <name evidence="4" type="synonym">rlpA</name>
    <name evidence="9" type="synonym">rlpA_2</name>
    <name evidence="9" type="ORF">Lmor_1100</name>
    <name evidence="10" type="ORF">NCTC12239_01722</name>
</gene>
<evidence type="ECO:0000313" key="10">
    <source>
        <dbReference type="EMBL" id="STX62783.1"/>
    </source>
</evidence>
<dbReference type="InterPro" id="IPR034718">
    <property type="entry name" value="RlpA"/>
</dbReference>
<dbReference type="Proteomes" id="UP000054985">
    <property type="component" value="Unassembled WGS sequence"/>
</dbReference>
<feature type="region of interest" description="Disordered" evidence="6">
    <location>
        <begin position="59"/>
        <end position="84"/>
    </location>
</feature>
<dbReference type="FunFam" id="2.40.40.10:FF:000003">
    <property type="entry name" value="Endolytic peptidoglycan transglycosylase RlpA"/>
    <property type="match status" value="1"/>
</dbReference>
<evidence type="ECO:0000256" key="7">
    <source>
        <dbReference type="SAM" id="SignalP"/>
    </source>
</evidence>
<dbReference type="InterPro" id="IPR012997">
    <property type="entry name" value="RplA"/>
</dbReference>
<feature type="compositionally biased region" description="Low complexity" evidence="6">
    <location>
        <begin position="17"/>
        <end position="28"/>
    </location>
</feature>
<dbReference type="GO" id="GO:0042834">
    <property type="term" value="F:peptidoglycan binding"/>
    <property type="evidence" value="ECO:0007669"/>
    <property type="project" value="InterPro"/>
</dbReference>
<dbReference type="STRING" id="39962.Lmor_1100"/>
<dbReference type="InterPro" id="IPR036908">
    <property type="entry name" value="RlpA-like_sf"/>
</dbReference>
<protein>
    <recommendedName>
        <fullName evidence="4">Endolytic peptidoglycan transglycosylase RlpA</fullName>
        <ecNumber evidence="4">4.2.2.-</ecNumber>
    </recommendedName>
</protein>
<keyword evidence="4" id="KW-0564">Palmitate</keyword>
<reference evidence="9 11" key="1">
    <citation type="submission" date="2015-11" db="EMBL/GenBank/DDBJ databases">
        <title>Genomic analysis of 38 Legionella species identifies large and diverse effector repertoires.</title>
        <authorList>
            <person name="Burstein D."/>
            <person name="Amaro F."/>
            <person name="Zusman T."/>
            <person name="Lifshitz Z."/>
            <person name="Cohen O."/>
            <person name="Gilbert J.A."/>
            <person name="Pupko T."/>
            <person name="Shuman H.A."/>
            <person name="Segal G."/>
        </authorList>
    </citation>
    <scope>NUCLEOTIDE SEQUENCE [LARGE SCALE GENOMIC DNA]</scope>
    <source>
        <strain evidence="9 11">ATCC 43877</strain>
    </source>
</reference>
<feature type="region of interest" description="Disordered" evidence="6">
    <location>
        <begin position="17"/>
        <end position="40"/>
    </location>
</feature>
<organism evidence="10 12">
    <name type="scientific">Legionella moravica</name>
    <dbReference type="NCBI Taxonomy" id="39962"/>
    <lineage>
        <taxon>Bacteria</taxon>
        <taxon>Pseudomonadati</taxon>
        <taxon>Pseudomonadota</taxon>
        <taxon>Gammaproteobacteria</taxon>
        <taxon>Legionellales</taxon>
        <taxon>Legionellaceae</taxon>
        <taxon>Legionella</taxon>
    </lineage>
</organism>
<dbReference type="EC" id="4.2.2.-" evidence="4"/>
<dbReference type="Pfam" id="PF03330">
    <property type="entry name" value="DPBB_1"/>
    <property type="match status" value="1"/>
</dbReference>
<dbReference type="PROSITE" id="PS51724">
    <property type="entry name" value="SPOR"/>
    <property type="match status" value="1"/>
</dbReference>
<proteinExistence type="inferred from homology"/>
<comment type="subcellular location">
    <subcellularLocation>
        <location evidence="4">Cell membrane</location>
        <topology evidence="4">Lipid-anchor</topology>
    </subcellularLocation>
</comment>
<dbReference type="PANTHER" id="PTHR34183">
    <property type="entry name" value="ENDOLYTIC PEPTIDOGLYCAN TRANSGLYCOSYLASE RLPA"/>
    <property type="match status" value="1"/>
</dbReference>
<dbReference type="InterPro" id="IPR007730">
    <property type="entry name" value="SPOR-like_dom"/>
</dbReference>
<keyword evidence="4 10" id="KW-0449">Lipoprotein</keyword>
<dbReference type="RefSeq" id="WP_028384628.1">
    <property type="nucleotide sequence ID" value="NZ_CAAAJG010000014.1"/>
</dbReference>
<dbReference type="GO" id="GO:0008932">
    <property type="term" value="F:lytic endotransglycosylase activity"/>
    <property type="evidence" value="ECO:0007669"/>
    <property type="project" value="UniProtKB-UniRule"/>
</dbReference>
<evidence type="ECO:0000256" key="4">
    <source>
        <dbReference type="HAMAP-Rule" id="MF_02071"/>
    </source>
</evidence>
<feature type="compositionally biased region" description="Polar residues" evidence="6">
    <location>
        <begin position="29"/>
        <end position="40"/>
    </location>
</feature>
<dbReference type="GO" id="GO:0000270">
    <property type="term" value="P:peptidoglycan metabolic process"/>
    <property type="evidence" value="ECO:0007669"/>
    <property type="project" value="UniProtKB-UniRule"/>
</dbReference>
<keyword evidence="11" id="KW-1185">Reference proteome</keyword>
<keyword evidence="2 4" id="KW-0456">Lyase</keyword>
<dbReference type="Pfam" id="PF05036">
    <property type="entry name" value="SPOR"/>
    <property type="match status" value="1"/>
</dbReference>
<accession>A0A378JVU1</accession>
<keyword evidence="4" id="KW-1003">Cell membrane</keyword>
<dbReference type="Gene3D" id="3.30.70.1070">
    <property type="entry name" value="Sporulation related repeat"/>
    <property type="match status" value="1"/>
</dbReference>
<sequence>MRKILLVLTVLLSSCQTTNSPDSSSTNSVKQKVNNPRQYQQNSVYDRYKNKNNRYTIKQDGAPEKQQNVSFKEPVPASEPLSRYGNPSEYYVDGKAYKVMQSSSGYKTRGVASWYGTKFHKQRTSSGEPYDMYVMTAAHKTLPLPTYVKVKNLDNGRVAVVKVNDRGPFHADRVIDLSYAAALKLGVFPKGTANVEIETLKGPSGVAHYYLQAGAFSSEILAKRLKEKLVHITPSPVFIEHYQQHYVVRVGPFGNKTMSDNLKKMLAQNGVTGSFSVLI</sequence>
<feature type="domain" description="SPOR" evidence="8">
    <location>
        <begin position="203"/>
        <end position="279"/>
    </location>
</feature>
<dbReference type="Gene3D" id="2.40.40.10">
    <property type="entry name" value="RlpA-like domain"/>
    <property type="match status" value="1"/>
</dbReference>
<evidence type="ECO:0000313" key="12">
    <source>
        <dbReference type="Proteomes" id="UP000254040"/>
    </source>
</evidence>
<feature type="signal peptide" evidence="7">
    <location>
        <begin position="1"/>
        <end position="19"/>
    </location>
</feature>
<name>A0A378JVU1_9GAMM</name>
<evidence type="ECO:0000256" key="2">
    <source>
        <dbReference type="ARBA" id="ARBA00023239"/>
    </source>
</evidence>
<dbReference type="HAMAP" id="MF_02071">
    <property type="entry name" value="RlpA"/>
    <property type="match status" value="1"/>
</dbReference>
<evidence type="ECO:0000256" key="5">
    <source>
        <dbReference type="RuleBase" id="RU003495"/>
    </source>
</evidence>
<keyword evidence="4" id="KW-0472">Membrane</keyword>
<dbReference type="PANTHER" id="PTHR34183:SF1">
    <property type="entry name" value="ENDOLYTIC PEPTIDOGLYCAN TRANSGLYCOSYLASE RLPA"/>
    <property type="match status" value="1"/>
</dbReference>
<reference evidence="10 12" key="2">
    <citation type="submission" date="2018-06" db="EMBL/GenBank/DDBJ databases">
        <authorList>
            <consortium name="Pathogen Informatics"/>
            <person name="Doyle S."/>
        </authorList>
    </citation>
    <scope>NUCLEOTIDE SEQUENCE [LARGE SCALE GENOMIC DNA]</scope>
    <source>
        <strain evidence="10 12">NCTC12239</strain>
    </source>
</reference>
<dbReference type="EMBL" id="UGOG01000001">
    <property type="protein sequence ID" value="STX62783.1"/>
    <property type="molecule type" value="Genomic_DNA"/>
</dbReference>
<dbReference type="CDD" id="cd22268">
    <property type="entry name" value="DPBB_RlpA-like"/>
    <property type="match status" value="1"/>
</dbReference>
<keyword evidence="3 4" id="KW-0961">Cell wall biogenesis/degradation</keyword>
<dbReference type="GO" id="GO:0009279">
    <property type="term" value="C:cell outer membrane"/>
    <property type="evidence" value="ECO:0007669"/>
    <property type="project" value="TreeGrafter"/>
</dbReference>
<dbReference type="EMBL" id="LNYN01000014">
    <property type="protein sequence ID" value="KTD35653.1"/>
    <property type="molecule type" value="Genomic_DNA"/>
</dbReference>
<evidence type="ECO:0000313" key="9">
    <source>
        <dbReference type="EMBL" id="KTD35653.1"/>
    </source>
</evidence>
<dbReference type="NCBIfam" id="TIGR00413">
    <property type="entry name" value="rlpA"/>
    <property type="match status" value="1"/>
</dbReference>
<evidence type="ECO:0000256" key="1">
    <source>
        <dbReference type="ARBA" id="ARBA00022729"/>
    </source>
</evidence>
<keyword evidence="1 7" id="KW-0732">Signal</keyword>
<dbReference type="GO" id="GO:0071555">
    <property type="term" value="P:cell wall organization"/>
    <property type="evidence" value="ECO:0007669"/>
    <property type="project" value="UniProtKB-KW"/>
</dbReference>